<evidence type="ECO:0000313" key="6">
    <source>
        <dbReference type="EMBL" id="KAG5657448.1"/>
    </source>
</evidence>
<name>A0A9P7KP50_9HYPO</name>
<dbReference type="PANTHER" id="PTHR45339">
    <property type="entry name" value="HYBRID SIGNAL TRANSDUCTION HISTIDINE KINASE J"/>
    <property type="match status" value="1"/>
</dbReference>
<dbReference type="CDD" id="cd17546">
    <property type="entry name" value="REC_hyHK_CKI1_RcsC-like"/>
    <property type="match status" value="1"/>
</dbReference>
<sequence>MRHNMSQIEEQQATNVPQTTPSADAPETANSSVEDAKYLLVDDNKVNIRLMTNNFNKLGLKYQIAWNGQEALDMYKAHPERCKMILMDTSMPIMDGLHATPLIRSYEIENGLQPAVIVALVASDMESEKQRLVEKFGMSTTLRKPFKMEALKQVLDNWPV</sequence>
<keyword evidence="1 3" id="KW-0597">Phosphoprotein</keyword>
<protein>
    <recommendedName>
        <fullName evidence="5">Response regulatory domain-containing protein</fullName>
    </recommendedName>
</protein>
<evidence type="ECO:0000313" key="7">
    <source>
        <dbReference type="Proteomes" id="UP000782241"/>
    </source>
</evidence>
<dbReference type="EMBL" id="JAGPUO010000017">
    <property type="protein sequence ID" value="KAG5657448.1"/>
    <property type="molecule type" value="Genomic_DNA"/>
</dbReference>
<evidence type="ECO:0000259" key="5">
    <source>
        <dbReference type="PROSITE" id="PS50110"/>
    </source>
</evidence>
<reference evidence="6" key="1">
    <citation type="submission" date="2021-04" db="EMBL/GenBank/DDBJ databases">
        <title>Draft genome of Fusarium avenaceum strain F156N33, isolated from an atmospheric sample in Virginia.</title>
        <authorList>
            <person name="Yang S."/>
            <person name="Vinatzer B.A."/>
            <person name="Coleman J."/>
        </authorList>
    </citation>
    <scope>NUCLEOTIDE SEQUENCE</scope>
    <source>
        <strain evidence="6">F156N33</strain>
    </source>
</reference>
<dbReference type="PROSITE" id="PS50110">
    <property type="entry name" value="RESPONSE_REGULATORY"/>
    <property type="match status" value="1"/>
</dbReference>
<feature type="modified residue" description="4-aspartylphosphate" evidence="3">
    <location>
        <position position="88"/>
    </location>
</feature>
<dbReference type="PANTHER" id="PTHR45339:SF1">
    <property type="entry name" value="HYBRID SIGNAL TRANSDUCTION HISTIDINE KINASE J"/>
    <property type="match status" value="1"/>
</dbReference>
<accession>A0A9P7KP50</accession>
<dbReference type="Pfam" id="PF00072">
    <property type="entry name" value="Response_reg"/>
    <property type="match status" value="1"/>
</dbReference>
<evidence type="ECO:0000256" key="1">
    <source>
        <dbReference type="ARBA" id="ARBA00022553"/>
    </source>
</evidence>
<proteinExistence type="predicted"/>
<evidence type="ECO:0000256" key="3">
    <source>
        <dbReference type="PROSITE-ProRule" id="PRU00169"/>
    </source>
</evidence>
<dbReference type="Gene3D" id="3.40.50.2300">
    <property type="match status" value="1"/>
</dbReference>
<dbReference type="GO" id="GO:0000160">
    <property type="term" value="P:phosphorelay signal transduction system"/>
    <property type="evidence" value="ECO:0007669"/>
    <property type="project" value="UniProtKB-KW"/>
</dbReference>
<feature type="region of interest" description="Disordered" evidence="4">
    <location>
        <begin position="1"/>
        <end position="31"/>
    </location>
</feature>
<dbReference type="SUPFAM" id="SSF52172">
    <property type="entry name" value="CheY-like"/>
    <property type="match status" value="1"/>
</dbReference>
<evidence type="ECO:0000256" key="2">
    <source>
        <dbReference type="ARBA" id="ARBA00023012"/>
    </source>
</evidence>
<keyword evidence="7" id="KW-1185">Reference proteome</keyword>
<gene>
    <name evidence="6" type="ORF">KAF25_006012</name>
</gene>
<organism evidence="6 7">
    <name type="scientific">Fusarium avenaceum</name>
    <dbReference type="NCBI Taxonomy" id="40199"/>
    <lineage>
        <taxon>Eukaryota</taxon>
        <taxon>Fungi</taxon>
        <taxon>Dikarya</taxon>
        <taxon>Ascomycota</taxon>
        <taxon>Pezizomycotina</taxon>
        <taxon>Sordariomycetes</taxon>
        <taxon>Hypocreomycetidae</taxon>
        <taxon>Hypocreales</taxon>
        <taxon>Nectriaceae</taxon>
        <taxon>Fusarium</taxon>
        <taxon>Fusarium tricinctum species complex</taxon>
    </lineage>
</organism>
<evidence type="ECO:0000256" key="4">
    <source>
        <dbReference type="SAM" id="MobiDB-lite"/>
    </source>
</evidence>
<dbReference type="Proteomes" id="UP000782241">
    <property type="component" value="Unassembled WGS sequence"/>
</dbReference>
<dbReference type="InterPro" id="IPR011006">
    <property type="entry name" value="CheY-like_superfamily"/>
</dbReference>
<keyword evidence="2" id="KW-0902">Two-component regulatory system</keyword>
<feature type="domain" description="Response regulatory" evidence="5">
    <location>
        <begin position="37"/>
        <end position="159"/>
    </location>
</feature>
<dbReference type="SMART" id="SM00448">
    <property type="entry name" value="REC"/>
    <property type="match status" value="1"/>
</dbReference>
<dbReference type="AlphaFoldDB" id="A0A9P7KP50"/>
<comment type="caution">
    <text evidence="6">The sequence shown here is derived from an EMBL/GenBank/DDBJ whole genome shotgun (WGS) entry which is preliminary data.</text>
</comment>
<dbReference type="InterPro" id="IPR001789">
    <property type="entry name" value="Sig_transdc_resp-reg_receiver"/>
</dbReference>